<proteinExistence type="inferred from homology"/>
<evidence type="ECO:0000259" key="3">
    <source>
        <dbReference type="Pfam" id="PF02525"/>
    </source>
</evidence>
<keyword evidence="2" id="KW-0560">Oxidoreductase</keyword>
<dbReference type="Gene3D" id="3.40.50.360">
    <property type="match status" value="1"/>
</dbReference>
<accession>A0A2V4VUY9</accession>
<dbReference type="PANTHER" id="PTHR10204:SF34">
    <property type="entry name" value="NAD(P)H DEHYDROGENASE [QUINONE] 1 ISOFORM 1"/>
    <property type="match status" value="1"/>
</dbReference>
<dbReference type="InterPro" id="IPR051545">
    <property type="entry name" value="NAD(P)H_dehydrogenase_qn"/>
</dbReference>
<comment type="similarity">
    <text evidence="1">Belongs to the NAD(P)H dehydrogenase (quinone) family.</text>
</comment>
<dbReference type="InterPro" id="IPR003680">
    <property type="entry name" value="Flavodoxin_fold"/>
</dbReference>
<dbReference type="Pfam" id="PF02525">
    <property type="entry name" value="Flavodoxin_2"/>
    <property type="match status" value="1"/>
</dbReference>
<dbReference type="EMBL" id="QJSW01000003">
    <property type="protein sequence ID" value="PYE50821.1"/>
    <property type="molecule type" value="Genomic_DNA"/>
</dbReference>
<organism evidence="4 6">
    <name type="scientific">Paenibacillus barcinonensis</name>
    <dbReference type="NCBI Taxonomy" id="198119"/>
    <lineage>
        <taxon>Bacteria</taxon>
        <taxon>Bacillati</taxon>
        <taxon>Bacillota</taxon>
        <taxon>Bacilli</taxon>
        <taxon>Bacillales</taxon>
        <taxon>Paenibacillaceae</taxon>
        <taxon>Paenibacillus</taxon>
    </lineage>
</organism>
<evidence type="ECO:0000313" key="6">
    <source>
        <dbReference type="Proteomes" id="UP000247790"/>
    </source>
</evidence>
<evidence type="ECO:0000313" key="7">
    <source>
        <dbReference type="Proteomes" id="UP000509327"/>
    </source>
</evidence>
<evidence type="ECO:0000256" key="2">
    <source>
        <dbReference type="ARBA" id="ARBA00023002"/>
    </source>
</evidence>
<evidence type="ECO:0000256" key="1">
    <source>
        <dbReference type="ARBA" id="ARBA00006252"/>
    </source>
</evidence>
<dbReference type="PANTHER" id="PTHR10204">
    <property type="entry name" value="NAD P H OXIDOREDUCTASE-RELATED"/>
    <property type="match status" value="1"/>
</dbReference>
<protein>
    <submittedName>
        <fullName evidence="5">NAD(P)H-dependent oxidoreductase</fullName>
    </submittedName>
    <submittedName>
        <fullName evidence="4">Putative NADPH-quinone reductase</fullName>
    </submittedName>
</protein>
<dbReference type="GO" id="GO:0005829">
    <property type="term" value="C:cytosol"/>
    <property type="evidence" value="ECO:0007669"/>
    <property type="project" value="TreeGrafter"/>
</dbReference>
<dbReference type="Proteomes" id="UP000509327">
    <property type="component" value="Chromosome"/>
</dbReference>
<name>A0A2V4VUY9_PAEBA</name>
<dbReference type="Proteomes" id="UP000247790">
    <property type="component" value="Unassembled WGS sequence"/>
</dbReference>
<gene>
    <name evidence="4" type="ORF">DFQ00_103240</name>
    <name evidence="5" type="ORF">HUB98_15055</name>
</gene>
<reference evidence="5 7" key="2">
    <citation type="submission" date="2020-06" db="EMBL/GenBank/DDBJ databases">
        <title>Complete genome of Paenibacillus barcinonensis KACC11450.</title>
        <authorList>
            <person name="Kim M."/>
            <person name="Park Y.-J."/>
            <person name="Shin J.-H."/>
        </authorList>
    </citation>
    <scope>NUCLEOTIDE SEQUENCE [LARGE SCALE GENOMIC DNA]</scope>
    <source>
        <strain evidence="5 7">KACC11450</strain>
    </source>
</reference>
<reference evidence="4 6" key="1">
    <citation type="submission" date="2018-06" db="EMBL/GenBank/DDBJ databases">
        <title>Genomic Encyclopedia of Type Strains, Phase III (KMG-III): the genomes of soil and plant-associated and newly described type strains.</title>
        <authorList>
            <person name="Whitman W."/>
        </authorList>
    </citation>
    <scope>NUCLEOTIDE SEQUENCE [LARGE SCALE GENOMIC DNA]</scope>
    <source>
        <strain evidence="4 6">CECT 7022</strain>
    </source>
</reference>
<dbReference type="InterPro" id="IPR029039">
    <property type="entry name" value="Flavoprotein-like_sf"/>
</dbReference>
<dbReference type="GO" id="GO:0003955">
    <property type="term" value="F:NAD(P)H dehydrogenase (quinone) activity"/>
    <property type="evidence" value="ECO:0007669"/>
    <property type="project" value="TreeGrafter"/>
</dbReference>
<sequence length="195" mass="22366">MNANKIVIINGHPDPQSYCKALSESYAEGARKSGASVELIDLSEIEFNPNLRYGYRQRTELEPDLLKAQELIRWADHLVFVYPMWWGTMPAVLKGFIDRIFLPGFAMRYRENSVLWDKLLKGKSAQLIVTSDTPRLYNALVYGSVGHRLMKNNILKFSGISPVRVTDISPIRNSTDGFRQKWLDKVKEMGMKQAR</sequence>
<keyword evidence="7" id="KW-1185">Reference proteome</keyword>
<dbReference type="OrthoDB" id="9798454at2"/>
<evidence type="ECO:0000313" key="4">
    <source>
        <dbReference type="EMBL" id="PYE50821.1"/>
    </source>
</evidence>
<dbReference type="AlphaFoldDB" id="A0A2V4VUY9"/>
<dbReference type="SUPFAM" id="SSF52218">
    <property type="entry name" value="Flavoproteins"/>
    <property type="match status" value="1"/>
</dbReference>
<dbReference type="RefSeq" id="WP_110895770.1">
    <property type="nucleotide sequence ID" value="NZ_CP054614.1"/>
</dbReference>
<feature type="domain" description="Flavodoxin-like fold" evidence="3">
    <location>
        <begin position="5"/>
        <end position="173"/>
    </location>
</feature>
<evidence type="ECO:0000313" key="5">
    <source>
        <dbReference type="EMBL" id="QKS57493.1"/>
    </source>
</evidence>
<dbReference type="EMBL" id="CP054614">
    <property type="protein sequence ID" value="QKS57493.1"/>
    <property type="molecule type" value="Genomic_DNA"/>
</dbReference>